<keyword evidence="1" id="KW-0812">Transmembrane</keyword>
<comment type="caution">
    <text evidence="2">The sequence shown here is derived from an EMBL/GenBank/DDBJ whole genome shotgun (WGS) entry which is preliminary data.</text>
</comment>
<dbReference type="EMBL" id="JAYLLH010000001">
    <property type="protein sequence ID" value="MEC3859861.1"/>
    <property type="molecule type" value="Genomic_DNA"/>
</dbReference>
<keyword evidence="1" id="KW-1133">Transmembrane helix</keyword>
<sequence>MDPDTALLAGMGLLILSLPSAIAALAESRAPRVAAVVVIAGGALIVHALRSKPGGYTWEEIPIVIYSMVAAARDTIF</sequence>
<evidence type="ECO:0000313" key="2">
    <source>
        <dbReference type="EMBL" id="MEC3859861.1"/>
    </source>
</evidence>
<keyword evidence="1" id="KW-0472">Membrane</keyword>
<gene>
    <name evidence="2" type="ORF">VK792_01070</name>
</gene>
<organism evidence="2 3">
    <name type="scientific">Mesobacterium hydrothermale</name>
    <dbReference type="NCBI Taxonomy" id="3111907"/>
    <lineage>
        <taxon>Bacteria</taxon>
        <taxon>Pseudomonadati</taxon>
        <taxon>Pseudomonadota</taxon>
        <taxon>Alphaproteobacteria</taxon>
        <taxon>Rhodobacterales</taxon>
        <taxon>Roseobacteraceae</taxon>
        <taxon>Mesobacterium</taxon>
    </lineage>
</organism>
<reference evidence="2 3" key="1">
    <citation type="submission" date="2024-01" db="EMBL/GenBank/DDBJ databases">
        <title>Mesobacterium rodlantinim sp. nov., isolated from shallow sea hydrothermal systems off Kueishantao Island.</title>
        <authorList>
            <person name="Su Z."/>
            <person name="Tang K."/>
        </authorList>
    </citation>
    <scope>NUCLEOTIDE SEQUENCE [LARGE SCALE GENOMIC DNA]</scope>
    <source>
        <strain evidence="2 3">TK19101</strain>
    </source>
</reference>
<proteinExistence type="predicted"/>
<keyword evidence="3" id="KW-1185">Reference proteome</keyword>
<dbReference type="Proteomes" id="UP001348149">
    <property type="component" value="Unassembled WGS sequence"/>
</dbReference>
<dbReference type="RefSeq" id="WP_326295429.1">
    <property type="nucleotide sequence ID" value="NZ_JAYLLH010000001.1"/>
</dbReference>
<evidence type="ECO:0000256" key="1">
    <source>
        <dbReference type="SAM" id="Phobius"/>
    </source>
</evidence>
<protein>
    <submittedName>
        <fullName evidence="2">Uncharacterized protein</fullName>
    </submittedName>
</protein>
<evidence type="ECO:0000313" key="3">
    <source>
        <dbReference type="Proteomes" id="UP001348149"/>
    </source>
</evidence>
<feature type="transmembrane region" description="Helical" evidence="1">
    <location>
        <begin position="33"/>
        <end position="49"/>
    </location>
</feature>
<accession>A0ABU6HBT3</accession>
<name>A0ABU6HBT3_9RHOB</name>